<protein>
    <submittedName>
        <fullName evidence="7">Adenylate/guanylate cyclase domain-containing protein</fullName>
    </submittedName>
</protein>
<keyword evidence="2" id="KW-1003">Cell membrane</keyword>
<evidence type="ECO:0000256" key="2">
    <source>
        <dbReference type="ARBA" id="ARBA00022475"/>
    </source>
</evidence>
<evidence type="ECO:0000313" key="8">
    <source>
        <dbReference type="Proteomes" id="UP000325797"/>
    </source>
</evidence>
<evidence type="ECO:0000259" key="5">
    <source>
        <dbReference type="PROSITE" id="PS50125"/>
    </source>
</evidence>
<evidence type="ECO:0000256" key="3">
    <source>
        <dbReference type="ARBA" id="ARBA00023136"/>
    </source>
</evidence>
<feature type="transmembrane region" description="Helical" evidence="4">
    <location>
        <begin position="136"/>
        <end position="157"/>
    </location>
</feature>
<dbReference type="AlphaFoldDB" id="A0A5J6MTX6"/>
<keyword evidence="4" id="KW-1133">Transmembrane helix</keyword>
<dbReference type="GO" id="GO:0006171">
    <property type="term" value="P:cAMP biosynthetic process"/>
    <property type="evidence" value="ECO:0007669"/>
    <property type="project" value="TreeGrafter"/>
</dbReference>
<dbReference type="InterPro" id="IPR001054">
    <property type="entry name" value="A/G_cyclase"/>
</dbReference>
<dbReference type="Gene3D" id="3.10.20.30">
    <property type="match status" value="1"/>
</dbReference>
<evidence type="ECO:0000259" key="6">
    <source>
        <dbReference type="PROSITE" id="PS51085"/>
    </source>
</evidence>
<feature type="domain" description="Guanylate cyclase" evidence="5">
    <location>
        <begin position="369"/>
        <end position="501"/>
    </location>
</feature>
<dbReference type="PROSITE" id="PS51085">
    <property type="entry name" value="2FE2S_FER_2"/>
    <property type="match status" value="1"/>
</dbReference>
<evidence type="ECO:0000256" key="1">
    <source>
        <dbReference type="ARBA" id="ARBA00004651"/>
    </source>
</evidence>
<dbReference type="KEGG" id="hadh:FRZ61_06020"/>
<dbReference type="RefSeq" id="WP_151114909.1">
    <property type="nucleotide sequence ID" value="NZ_CP042582.1"/>
</dbReference>
<dbReference type="SUPFAM" id="SSF55073">
    <property type="entry name" value="Nucleotide cyclase"/>
    <property type="match status" value="1"/>
</dbReference>
<dbReference type="GO" id="GO:0005886">
    <property type="term" value="C:plasma membrane"/>
    <property type="evidence" value="ECO:0007669"/>
    <property type="project" value="UniProtKB-SubCell"/>
</dbReference>
<dbReference type="InterPro" id="IPR050697">
    <property type="entry name" value="Adenylyl/Guanylyl_Cyclase_3/4"/>
</dbReference>
<dbReference type="Gene3D" id="3.30.70.1230">
    <property type="entry name" value="Nucleotide cyclase"/>
    <property type="match status" value="1"/>
</dbReference>
<comment type="subcellular location">
    <subcellularLocation>
        <location evidence="1">Cell membrane</location>
        <topology evidence="1">Multi-pass membrane protein</topology>
    </subcellularLocation>
</comment>
<evidence type="ECO:0000256" key="4">
    <source>
        <dbReference type="SAM" id="Phobius"/>
    </source>
</evidence>
<dbReference type="PROSITE" id="PS50125">
    <property type="entry name" value="GUANYLATE_CYCLASE_2"/>
    <property type="match status" value="1"/>
</dbReference>
<accession>A0A5J6MTX6</accession>
<dbReference type="CDD" id="cd00207">
    <property type="entry name" value="fer2"/>
    <property type="match status" value="1"/>
</dbReference>
<gene>
    <name evidence="7" type="ORF">FRZ61_06020</name>
</gene>
<dbReference type="SUPFAM" id="SSF81343">
    <property type="entry name" value="Fumarate reductase respiratory complex transmembrane subunits"/>
    <property type="match status" value="1"/>
</dbReference>
<dbReference type="InterPro" id="IPR029787">
    <property type="entry name" value="Nucleotide_cyclase"/>
</dbReference>
<dbReference type="PANTHER" id="PTHR43081:SF17">
    <property type="entry name" value="BLL5647 PROTEIN"/>
    <property type="match status" value="1"/>
</dbReference>
<proteinExistence type="predicted"/>
<dbReference type="PANTHER" id="PTHR43081">
    <property type="entry name" value="ADENYLATE CYCLASE, TERMINAL-DIFFERENTIATION SPECIFIC-RELATED"/>
    <property type="match status" value="1"/>
</dbReference>
<dbReference type="InterPro" id="IPR012675">
    <property type="entry name" value="Beta-grasp_dom_sf"/>
</dbReference>
<evidence type="ECO:0000313" key="7">
    <source>
        <dbReference type="EMBL" id="QEX20683.1"/>
    </source>
</evidence>
<dbReference type="SMART" id="SM00044">
    <property type="entry name" value="CYCc"/>
    <property type="match status" value="1"/>
</dbReference>
<keyword evidence="4" id="KW-0812">Transmembrane</keyword>
<dbReference type="Pfam" id="PF00211">
    <property type="entry name" value="Guanylate_cyc"/>
    <property type="match status" value="1"/>
</dbReference>
<dbReference type="EMBL" id="CP042582">
    <property type="protein sequence ID" value="QEX20683.1"/>
    <property type="molecule type" value="Genomic_DNA"/>
</dbReference>
<dbReference type="Proteomes" id="UP000325797">
    <property type="component" value="Chromosome"/>
</dbReference>
<dbReference type="InterPro" id="IPR036010">
    <property type="entry name" value="2Fe-2S_ferredoxin-like_sf"/>
</dbReference>
<dbReference type="GO" id="GO:0035556">
    <property type="term" value="P:intracellular signal transduction"/>
    <property type="evidence" value="ECO:0007669"/>
    <property type="project" value="InterPro"/>
</dbReference>
<keyword evidence="8" id="KW-1185">Reference proteome</keyword>
<dbReference type="GO" id="GO:0004016">
    <property type="term" value="F:adenylate cyclase activity"/>
    <property type="evidence" value="ECO:0007669"/>
    <property type="project" value="UniProtKB-ARBA"/>
</dbReference>
<feature type="transmembrane region" description="Helical" evidence="4">
    <location>
        <begin position="226"/>
        <end position="244"/>
    </location>
</feature>
<dbReference type="GO" id="GO:0051536">
    <property type="term" value="F:iron-sulfur cluster binding"/>
    <property type="evidence" value="ECO:0007669"/>
    <property type="project" value="InterPro"/>
</dbReference>
<reference evidence="7 8" key="1">
    <citation type="submission" date="2019-08" db="EMBL/GenBank/DDBJ databases">
        <title>Hyperibacter terrae gen. nov., sp. nov. and Hyperibacter viscosus sp. nov., two new members in the family Rhodospirillaceae isolated from the rhizosphere of Hypericum perforatum.</title>
        <authorList>
            <person name="Noviana Z."/>
        </authorList>
    </citation>
    <scope>NUCLEOTIDE SEQUENCE [LARGE SCALE GENOMIC DNA]</scope>
    <source>
        <strain evidence="7 8">R5959</strain>
    </source>
</reference>
<dbReference type="Pfam" id="PF00111">
    <property type="entry name" value="Fer2"/>
    <property type="match status" value="1"/>
</dbReference>
<feature type="transmembrane region" description="Helical" evidence="4">
    <location>
        <begin position="54"/>
        <end position="75"/>
    </location>
</feature>
<keyword evidence="3 4" id="KW-0472">Membrane</keyword>
<feature type="transmembrane region" description="Helical" evidence="4">
    <location>
        <begin position="169"/>
        <end position="188"/>
    </location>
</feature>
<name>A0A5J6MTX6_9PROT</name>
<dbReference type="InterPro" id="IPR034804">
    <property type="entry name" value="SQR/QFR_C/D"/>
</dbReference>
<organism evidence="7 8">
    <name type="scientific">Hypericibacter adhaerens</name>
    <dbReference type="NCBI Taxonomy" id="2602016"/>
    <lineage>
        <taxon>Bacteria</taxon>
        <taxon>Pseudomonadati</taxon>
        <taxon>Pseudomonadota</taxon>
        <taxon>Alphaproteobacteria</taxon>
        <taxon>Rhodospirillales</taxon>
        <taxon>Dongiaceae</taxon>
        <taxon>Hypericibacter</taxon>
    </lineage>
</organism>
<dbReference type="InterPro" id="IPR001041">
    <property type="entry name" value="2Fe-2S_ferredoxin-type"/>
</dbReference>
<dbReference type="CDD" id="cd07302">
    <property type="entry name" value="CHD"/>
    <property type="match status" value="1"/>
</dbReference>
<sequence>MRAKVIVRRVRLVTGLTLFAYLLTHYLNHAAGLISLDAMEEGRGLFLLLWRNGPMTVLLYAAILAHLGLAYGSVYQRRSLRMAPWEAAQLLLGLAVPPLIVTHVIGTRLNATLFGTNDNYAYELLVTWLWSPKDGLLQALATGIAWIHGCIGLYFWLRLKRWFPRWAPYLFALALLLPVLALLGFTQAGREVARLAEDPDWLEAAKIIIRFPSNDEAALLYRIRDGLLWLFALLLIATLLARGLRAWITRHRALYVTYPDGRKVMIQPGTTVLEASRIGGIPHASVCGGRGRCSTCRVRILASDEALPEPGPEERRVLDRVAAEPGVRLACQLRPRANLTVLPMLPPTASPRDSHARPGYLQGHEEEIAILFADLRAFTRFAERKLPYDVVFLLNRYFRAMGTAVEQAGGHLDKFIGDGVMALFGVGGSPEEGCRLALEAARRMAVNLDEVNRVLEHDLPEPLRIGIGIHVGPAIVGEMGYGRATSMTAIGDSVNTASRLEGLTKEFACQLVVSASVAELAGLDLADAARHEIAVRGRSQPLTVLALADARTLPPFTGGVMRRSRRAKATEESAARR</sequence>
<dbReference type="OrthoDB" id="9762462at2"/>
<dbReference type="SUPFAM" id="SSF54292">
    <property type="entry name" value="2Fe-2S ferredoxin-like"/>
    <property type="match status" value="1"/>
</dbReference>
<feature type="domain" description="2Fe-2S ferredoxin-type" evidence="6">
    <location>
        <begin position="252"/>
        <end position="347"/>
    </location>
</feature>
<feature type="transmembrane region" description="Helical" evidence="4">
    <location>
        <begin position="87"/>
        <end position="106"/>
    </location>
</feature>